<protein>
    <recommendedName>
        <fullName evidence="4">Reelin domain-containing protein</fullName>
    </recommendedName>
</protein>
<evidence type="ECO:0000313" key="2">
    <source>
        <dbReference type="EMBL" id="AIW20219.1"/>
    </source>
</evidence>
<organism evidence="2 3">
    <name type="scientific">Vibrio coralliilyticus</name>
    <dbReference type="NCBI Taxonomy" id="190893"/>
    <lineage>
        <taxon>Bacteria</taxon>
        <taxon>Pseudomonadati</taxon>
        <taxon>Pseudomonadota</taxon>
        <taxon>Gammaproteobacteria</taxon>
        <taxon>Vibrionales</taxon>
        <taxon>Vibrionaceae</taxon>
        <taxon>Vibrio</taxon>
    </lineage>
</organism>
<name>A0AAN0SCY7_9VIBR</name>
<keyword evidence="1" id="KW-0732">Signal</keyword>
<dbReference type="EMBL" id="CP009617">
    <property type="protein sequence ID" value="AIW20219.1"/>
    <property type="molecule type" value="Genomic_DNA"/>
</dbReference>
<reference evidence="2 3" key="1">
    <citation type="submission" date="2014-10" db="EMBL/GenBank/DDBJ databases">
        <title>The Complete Genome Sequence for the Shellfish Pathogen Vibrio coralliilyticus RE98 Isolated from a Shellfish Hatchery.</title>
        <authorList>
            <person name="Richards G.P."/>
            <person name="Bono J.L."/>
            <person name="Watson M.A."/>
            <person name="Needleman D.S."/>
        </authorList>
    </citation>
    <scope>NUCLEOTIDE SEQUENCE [LARGE SCALE GENOMIC DNA]</scope>
    <source>
        <strain evidence="2 3">RE98</strain>
    </source>
</reference>
<dbReference type="KEGG" id="vcy:IX92_14795"/>
<dbReference type="RefSeq" id="WP_043009451.1">
    <property type="nucleotide sequence ID" value="NZ_CP009617.1"/>
</dbReference>
<sequence length="125" mass="13609">MKIKLLSMLFVFISFYSNAAAPTCSSQHGGYCSYSGSVKSIYVNKGGSILMYFDQAMSPSEPGKANMNVTQFSAGIINISDNPEFAKMFYSTALAAQSTGRNITIQMRGSQSGYPVIDRIWLSSK</sequence>
<feature type="signal peptide" evidence="1">
    <location>
        <begin position="1"/>
        <end position="19"/>
    </location>
</feature>
<keyword evidence="3" id="KW-1185">Reference proteome</keyword>
<evidence type="ECO:0000256" key="1">
    <source>
        <dbReference type="SAM" id="SignalP"/>
    </source>
</evidence>
<dbReference type="AlphaFoldDB" id="A0AAN0SCY7"/>
<proteinExistence type="predicted"/>
<evidence type="ECO:0000313" key="3">
    <source>
        <dbReference type="Proteomes" id="UP000030081"/>
    </source>
</evidence>
<gene>
    <name evidence="2" type="ORF">IX92_14795</name>
</gene>
<dbReference type="Proteomes" id="UP000030081">
    <property type="component" value="Chromosome 1"/>
</dbReference>
<evidence type="ECO:0008006" key="4">
    <source>
        <dbReference type="Google" id="ProtNLM"/>
    </source>
</evidence>
<accession>A0AAN0SCY7</accession>
<feature type="chain" id="PRO_5043054553" description="Reelin domain-containing protein" evidence="1">
    <location>
        <begin position="20"/>
        <end position="125"/>
    </location>
</feature>